<comment type="caution">
    <text evidence="1">The sequence shown here is derived from an EMBL/GenBank/DDBJ whole genome shotgun (WGS) entry which is preliminary data.</text>
</comment>
<dbReference type="Gene3D" id="2.40.50.120">
    <property type="match status" value="1"/>
</dbReference>
<gene>
    <name evidence="1" type="ORF">C3B51_22845</name>
</gene>
<dbReference type="SUPFAM" id="SSF50242">
    <property type="entry name" value="TIMP-like"/>
    <property type="match status" value="1"/>
</dbReference>
<evidence type="ECO:0008006" key="3">
    <source>
        <dbReference type="Google" id="ProtNLM"/>
    </source>
</evidence>
<name>A0A4Q7DYH9_9GAMM</name>
<dbReference type="InterPro" id="IPR008993">
    <property type="entry name" value="TIMP-like_OB-fold"/>
</dbReference>
<sequence length="155" mass="17059">MNKLHGLVIFLVFVHAKAYPCSCAPPEPSRIDSYASDVFVAKALSSQSYLSFTKNRIVFSLTSVLKGEPSNKILLWTPKSEAACGRSYVKGKEYLIYLSPGDNSVGLCSSLKMDSEYHKAYIKNIFAYYNSNKPINYAPSAPDILNVVSPQAAGY</sequence>
<evidence type="ECO:0000313" key="1">
    <source>
        <dbReference type="EMBL" id="RZM71090.1"/>
    </source>
</evidence>
<proteinExistence type="predicted"/>
<dbReference type="Proteomes" id="UP000292345">
    <property type="component" value="Unassembled WGS sequence"/>
</dbReference>
<protein>
    <recommendedName>
        <fullName evidence="3">NTR domain-containing protein</fullName>
    </recommendedName>
</protein>
<dbReference type="EMBL" id="PPUZ01000128">
    <property type="protein sequence ID" value="RZM71090.1"/>
    <property type="molecule type" value="Genomic_DNA"/>
</dbReference>
<evidence type="ECO:0000313" key="2">
    <source>
        <dbReference type="Proteomes" id="UP000292345"/>
    </source>
</evidence>
<reference evidence="1 2" key="1">
    <citation type="submission" date="2018-01" db="EMBL/GenBank/DDBJ databases">
        <title>Co-occurrence of chitin degradation, pigmentation and bioactivity in marine Pseudoalteromonas.</title>
        <authorList>
            <person name="Paulsen S."/>
            <person name="Gram L."/>
            <person name="Machado H."/>
        </authorList>
    </citation>
    <scope>NUCLEOTIDE SEQUENCE [LARGE SCALE GENOMIC DNA]</scope>
    <source>
        <strain evidence="1 2">S1946</strain>
    </source>
</reference>
<accession>A0A4Q7DYH9</accession>
<organism evidence="1 2">
    <name type="scientific">Pseudoalteromonas rubra</name>
    <dbReference type="NCBI Taxonomy" id="43658"/>
    <lineage>
        <taxon>Bacteria</taxon>
        <taxon>Pseudomonadati</taxon>
        <taxon>Pseudomonadota</taxon>
        <taxon>Gammaproteobacteria</taxon>
        <taxon>Alteromonadales</taxon>
        <taxon>Pseudoalteromonadaceae</taxon>
        <taxon>Pseudoalteromonas</taxon>
    </lineage>
</organism>
<dbReference type="AlphaFoldDB" id="A0A4Q7DYH9"/>
<dbReference type="RefSeq" id="WP_130246481.1">
    <property type="nucleotide sequence ID" value="NZ_PPUZ01000128.1"/>
</dbReference>